<dbReference type="AlphaFoldDB" id="A0A024TVF1"/>
<protein>
    <recommendedName>
        <fullName evidence="6">Homeobox domain-containing protein</fullName>
    </recommendedName>
</protein>
<feature type="domain" description="Homeobox" evidence="6">
    <location>
        <begin position="161"/>
        <end position="224"/>
    </location>
</feature>
<evidence type="ECO:0000256" key="1">
    <source>
        <dbReference type="ARBA" id="ARBA00023125"/>
    </source>
</evidence>
<keyword evidence="3 4" id="KW-0539">Nucleus</keyword>
<dbReference type="Pfam" id="PF05920">
    <property type="entry name" value="Homeobox_KN"/>
    <property type="match status" value="1"/>
</dbReference>
<accession>A0A024TVF1</accession>
<evidence type="ECO:0000313" key="7">
    <source>
        <dbReference type="EMBL" id="ETV97934.1"/>
    </source>
</evidence>
<keyword evidence="2 4" id="KW-0371">Homeobox</keyword>
<dbReference type="EMBL" id="KI913971">
    <property type="protein sequence ID" value="ETV97934.1"/>
    <property type="molecule type" value="Genomic_DNA"/>
</dbReference>
<dbReference type="GeneID" id="20086299"/>
<reference evidence="7" key="1">
    <citation type="submission" date="2013-12" db="EMBL/GenBank/DDBJ databases">
        <title>The Genome Sequence of Aphanomyces invadans NJM9701.</title>
        <authorList>
            <consortium name="The Broad Institute Genomics Platform"/>
            <person name="Russ C."/>
            <person name="Tyler B."/>
            <person name="van West P."/>
            <person name="Dieguez-Uribeondo J."/>
            <person name="Young S.K."/>
            <person name="Zeng Q."/>
            <person name="Gargeya S."/>
            <person name="Fitzgerald M."/>
            <person name="Abouelleil A."/>
            <person name="Alvarado L."/>
            <person name="Chapman S.B."/>
            <person name="Gainer-Dewar J."/>
            <person name="Goldberg J."/>
            <person name="Griggs A."/>
            <person name="Gujja S."/>
            <person name="Hansen M."/>
            <person name="Howarth C."/>
            <person name="Imamovic A."/>
            <person name="Ireland A."/>
            <person name="Larimer J."/>
            <person name="McCowan C."/>
            <person name="Murphy C."/>
            <person name="Pearson M."/>
            <person name="Poon T.W."/>
            <person name="Priest M."/>
            <person name="Roberts A."/>
            <person name="Saif S."/>
            <person name="Shea T."/>
            <person name="Sykes S."/>
            <person name="Wortman J."/>
            <person name="Nusbaum C."/>
            <person name="Birren B."/>
        </authorList>
    </citation>
    <scope>NUCLEOTIDE SEQUENCE [LARGE SCALE GENOMIC DNA]</scope>
    <source>
        <strain evidence="7">NJM9701</strain>
    </source>
</reference>
<dbReference type="PANTHER" id="PTHR11850">
    <property type="entry name" value="HOMEOBOX PROTEIN TRANSCRIPTION FACTORS"/>
    <property type="match status" value="1"/>
</dbReference>
<feature type="DNA-binding region" description="Homeobox" evidence="4">
    <location>
        <begin position="163"/>
        <end position="225"/>
    </location>
</feature>
<name>A0A024TVF1_9STRA</name>
<dbReference type="Gene3D" id="1.10.10.60">
    <property type="entry name" value="Homeodomain-like"/>
    <property type="match status" value="1"/>
</dbReference>
<evidence type="ECO:0000259" key="6">
    <source>
        <dbReference type="PROSITE" id="PS50071"/>
    </source>
</evidence>
<dbReference type="InterPro" id="IPR008422">
    <property type="entry name" value="KN_HD"/>
</dbReference>
<dbReference type="GO" id="GO:0005634">
    <property type="term" value="C:nucleus"/>
    <property type="evidence" value="ECO:0007669"/>
    <property type="project" value="UniProtKB-SubCell"/>
</dbReference>
<dbReference type="InterPro" id="IPR050224">
    <property type="entry name" value="TALE_homeobox"/>
</dbReference>
<dbReference type="SMART" id="SM00389">
    <property type="entry name" value="HOX"/>
    <property type="match status" value="1"/>
</dbReference>
<gene>
    <name evidence="7" type="ORF">H310_09249</name>
</gene>
<dbReference type="PROSITE" id="PS50071">
    <property type="entry name" value="HOMEOBOX_2"/>
    <property type="match status" value="1"/>
</dbReference>
<dbReference type="OrthoDB" id="10056939at2759"/>
<dbReference type="RefSeq" id="XP_008873495.1">
    <property type="nucleotide sequence ID" value="XM_008875273.1"/>
</dbReference>
<evidence type="ECO:0000256" key="2">
    <source>
        <dbReference type="ARBA" id="ARBA00023155"/>
    </source>
</evidence>
<comment type="subcellular location">
    <subcellularLocation>
        <location evidence="4">Nucleus</location>
    </subcellularLocation>
</comment>
<feature type="compositionally biased region" description="Polar residues" evidence="5">
    <location>
        <begin position="13"/>
        <end position="23"/>
    </location>
</feature>
<dbReference type="GO" id="GO:0006355">
    <property type="term" value="P:regulation of DNA-templated transcription"/>
    <property type="evidence" value="ECO:0007669"/>
    <property type="project" value="InterPro"/>
</dbReference>
<dbReference type="SUPFAM" id="SSF46689">
    <property type="entry name" value="Homeodomain-like"/>
    <property type="match status" value="1"/>
</dbReference>
<dbReference type="InterPro" id="IPR009057">
    <property type="entry name" value="Homeodomain-like_sf"/>
</dbReference>
<keyword evidence="1 4" id="KW-0238">DNA-binding</keyword>
<evidence type="ECO:0000256" key="5">
    <source>
        <dbReference type="SAM" id="MobiDB-lite"/>
    </source>
</evidence>
<dbReference type="CDD" id="cd00086">
    <property type="entry name" value="homeodomain"/>
    <property type="match status" value="1"/>
</dbReference>
<evidence type="ECO:0000256" key="4">
    <source>
        <dbReference type="PROSITE-ProRule" id="PRU00108"/>
    </source>
</evidence>
<sequence length="255" mass="28345">MTLPNQPHYVPTASGSCAASSPSDNDESKPANVSSKQYEDTTAEIVLSSGSAKHDVAAAASHLHADPVWHAIADLFATFESLDDPTKTEYHPSHRLLSETMLLSKTAFVEEATTMLGYAVGGDAARLAARYADAIEMLFATAETMVPPPPTLSTSLHQPPACKPKKRTNLSTDAKRLLRTWFDANFHHPYPTEEEKERFRREGGITMDQVNNWFINTRVREWKPKLHKILTDSNTAMLDEMLVKVKAPYQTHDLI</sequence>
<organism evidence="7">
    <name type="scientific">Aphanomyces invadans</name>
    <dbReference type="NCBI Taxonomy" id="157072"/>
    <lineage>
        <taxon>Eukaryota</taxon>
        <taxon>Sar</taxon>
        <taxon>Stramenopiles</taxon>
        <taxon>Oomycota</taxon>
        <taxon>Saprolegniomycetes</taxon>
        <taxon>Saprolegniales</taxon>
        <taxon>Verrucalvaceae</taxon>
        <taxon>Aphanomyces</taxon>
    </lineage>
</organism>
<dbReference type="InterPro" id="IPR001356">
    <property type="entry name" value="HD"/>
</dbReference>
<proteinExistence type="predicted"/>
<dbReference type="VEuPathDB" id="FungiDB:H310_09249"/>
<feature type="region of interest" description="Disordered" evidence="5">
    <location>
        <begin position="1"/>
        <end position="39"/>
    </location>
</feature>
<evidence type="ECO:0000256" key="3">
    <source>
        <dbReference type="ARBA" id="ARBA00023242"/>
    </source>
</evidence>
<dbReference type="GO" id="GO:0003677">
    <property type="term" value="F:DNA binding"/>
    <property type="evidence" value="ECO:0007669"/>
    <property type="project" value="UniProtKB-UniRule"/>
</dbReference>
<dbReference type="STRING" id="157072.A0A024TVF1"/>
<dbReference type="eggNOG" id="KOG0773">
    <property type="taxonomic scope" value="Eukaryota"/>
</dbReference>